<evidence type="ECO:0000313" key="13">
    <source>
        <dbReference type="Proteomes" id="UP001054889"/>
    </source>
</evidence>
<keyword evidence="3" id="KW-0479">Metal-binding</keyword>
<comment type="subcellular location">
    <subcellularLocation>
        <location evidence="1">Membrane</location>
        <topology evidence="1">Multi-pass membrane protein</topology>
    </subcellularLocation>
</comment>
<evidence type="ECO:0000256" key="9">
    <source>
        <dbReference type="PROSITE-ProRule" id="PRU00175"/>
    </source>
</evidence>
<dbReference type="SUPFAM" id="SSF57850">
    <property type="entry name" value="RING/U-box"/>
    <property type="match status" value="1"/>
</dbReference>
<dbReference type="Gene3D" id="3.30.40.10">
    <property type="entry name" value="Zinc/RING finger domain, C3HC4 (zinc finger)"/>
    <property type="match status" value="1"/>
</dbReference>
<dbReference type="InterPro" id="IPR044235">
    <property type="entry name" value="RNFT1/2"/>
</dbReference>
<dbReference type="GO" id="GO:0016020">
    <property type="term" value="C:membrane"/>
    <property type="evidence" value="ECO:0007669"/>
    <property type="project" value="UniProtKB-SubCell"/>
</dbReference>
<feature type="domain" description="RING-type" evidence="11">
    <location>
        <begin position="304"/>
        <end position="342"/>
    </location>
</feature>
<dbReference type="PROSITE" id="PS50089">
    <property type="entry name" value="ZF_RING_2"/>
    <property type="match status" value="1"/>
</dbReference>
<keyword evidence="7" id="KW-1133">Transmembrane helix</keyword>
<evidence type="ECO:0000256" key="3">
    <source>
        <dbReference type="ARBA" id="ARBA00022723"/>
    </source>
</evidence>
<feature type="compositionally biased region" description="Acidic residues" evidence="10">
    <location>
        <begin position="172"/>
        <end position="183"/>
    </location>
</feature>
<keyword evidence="2" id="KW-0812">Transmembrane</keyword>
<dbReference type="Proteomes" id="UP001054889">
    <property type="component" value="Unassembled WGS sequence"/>
</dbReference>
<reference evidence="12" key="1">
    <citation type="journal article" date="2018" name="DNA Res.">
        <title>Multiple hybrid de novo genome assembly of finger millet, an orphan allotetraploid crop.</title>
        <authorList>
            <person name="Hatakeyama M."/>
            <person name="Aluri S."/>
            <person name="Balachadran M.T."/>
            <person name="Sivarajan S.R."/>
            <person name="Patrignani A."/>
            <person name="Gruter S."/>
            <person name="Poveda L."/>
            <person name="Shimizu-Inatsugi R."/>
            <person name="Baeten J."/>
            <person name="Francoijs K.J."/>
            <person name="Nataraja K.N."/>
            <person name="Reddy Y.A.N."/>
            <person name="Phadnis S."/>
            <person name="Ravikumar R.L."/>
            <person name="Schlapbach R."/>
            <person name="Sreeman S.M."/>
            <person name="Shimizu K.K."/>
        </authorList>
    </citation>
    <scope>NUCLEOTIDE SEQUENCE</scope>
</reference>
<feature type="region of interest" description="Disordered" evidence="10">
    <location>
        <begin position="163"/>
        <end position="210"/>
    </location>
</feature>
<feature type="compositionally biased region" description="Low complexity" evidence="10">
    <location>
        <begin position="37"/>
        <end position="47"/>
    </location>
</feature>
<keyword evidence="5" id="KW-0833">Ubl conjugation pathway</keyword>
<dbReference type="PANTHER" id="PTHR15860:SF26">
    <property type="entry name" value="OS01G0168400 PROTEIN"/>
    <property type="match status" value="1"/>
</dbReference>
<dbReference type="CDD" id="cd16532">
    <property type="entry name" value="RING-HC_RNFT1-like"/>
    <property type="match status" value="1"/>
</dbReference>
<evidence type="ECO:0000259" key="11">
    <source>
        <dbReference type="PROSITE" id="PS50089"/>
    </source>
</evidence>
<organism evidence="12 13">
    <name type="scientific">Eleusine coracana subsp. coracana</name>
    <dbReference type="NCBI Taxonomy" id="191504"/>
    <lineage>
        <taxon>Eukaryota</taxon>
        <taxon>Viridiplantae</taxon>
        <taxon>Streptophyta</taxon>
        <taxon>Embryophyta</taxon>
        <taxon>Tracheophyta</taxon>
        <taxon>Spermatophyta</taxon>
        <taxon>Magnoliopsida</taxon>
        <taxon>Liliopsida</taxon>
        <taxon>Poales</taxon>
        <taxon>Poaceae</taxon>
        <taxon>PACMAD clade</taxon>
        <taxon>Chloridoideae</taxon>
        <taxon>Cynodonteae</taxon>
        <taxon>Eleusininae</taxon>
        <taxon>Eleusine</taxon>
    </lineage>
</organism>
<dbReference type="PROSITE" id="PS00518">
    <property type="entry name" value="ZF_RING_1"/>
    <property type="match status" value="1"/>
</dbReference>
<evidence type="ECO:0000256" key="4">
    <source>
        <dbReference type="ARBA" id="ARBA00022771"/>
    </source>
</evidence>
<dbReference type="AlphaFoldDB" id="A0AAV5FRJ8"/>
<dbReference type="Pfam" id="PF13639">
    <property type="entry name" value="zf-RING_2"/>
    <property type="match status" value="1"/>
</dbReference>
<feature type="compositionally biased region" description="Polar residues" evidence="10">
    <location>
        <begin position="185"/>
        <end position="194"/>
    </location>
</feature>
<evidence type="ECO:0000256" key="1">
    <source>
        <dbReference type="ARBA" id="ARBA00004141"/>
    </source>
</evidence>
<feature type="compositionally biased region" description="Pro residues" evidence="10">
    <location>
        <begin position="86"/>
        <end position="110"/>
    </location>
</feature>
<proteinExistence type="predicted"/>
<dbReference type="InterPro" id="IPR017907">
    <property type="entry name" value="Znf_RING_CS"/>
</dbReference>
<accession>A0AAV5FRJ8</accession>
<keyword evidence="8" id="KW-0472">Membrane</keyword>
<dbReference type="GO" id="GO:0061630">
    <property type="term" value="F:ubiquitin protein ligase activity"/>
    <property type="evidence" value="ECO:0007669"/>
    <property type="project" value="InterPro"/>
</dbReference>
<dbReference type="PANTHER" id="PTHR15860">
    <property type="entry name" value="UNCHARACTERIZED RING FINGER-CONTAINING PROTEIN"/>
    <property type="match status" value="1"/>
</dbReference>
<keyword evidence="6" id="KW-0862">Zinc</keyword>
<dbReference type="SMART" id="SM00184">
    <property type="entry name" value="RING"/>
    <property type="match status" value="1"/>
</dbReference>
<evidence type="ECO:0000313" key="12">
    <source>
        <dbReference type="EMBL" id="GJN37372.1"/>
    </source>
</evidence>
<reference evidence="12" key="2">
    <citation type="submission" date="2021-12" db="EMBL/GenBank/DDBJ databases">
        <title>Resequencing data analysis of finger millet.</title>
        <authorList>
            <person name="Hatakeyama M."/>
            <person name="Aluri S."/>
            <person name="Balachadran M.T."/>
            <person name="Sivarajan S.R."/>
            <person name="Poveda L."/>
            <person name="Shimizu-Inatsugi R."/>
            <person name="Schlapbach R."/>
            <person name="Sreeman S.M."/>
            <person name="Shimizu K.K."/>
        </authorList>
    </citation>
    <scope>NUCLEOTIDE SEQUENCE</scope>
</reference>
<dbReference type="InterPro" id="IPR001841">
    <property type="entry name" value="Znf_RING"/>
</dbReference>
<dbReference type="GO" id="GO:1904294">
    <property type="term" value="P:positive regulation of ERAD pathway"/>
    <property type="evidence" value="ECO:0007669"/>
    <property type="project" value="InterPro"/>
</dbReference>
<evidence type="ECO:0000256" key="6">
    <source>
        <dbReference type="ARBA" id="ARBA00022833"/>
    </source>
</evidence>
<evidence type="ECO:0000256" key="7">
    <source>
        <dbReference type="ARBA" id="ARBA00022989"/>
    </source>
</evidence>
<keyword evidence="13" id="KW-1185">Reference proteome</keyword>
<evidence type="ECO:0000256" key="10">
    <source>
        <dbReference type="SAM" id="MobiDB-lite"/>
    </source>
</evidence>
<sequence>MLRSSIHPRASPKFLPPPTATTTTASSTGPLHRLRLRLAACLRASPTSPSPQSPTDAAPPALRRRRPRGGLPWKLASSRAPAHAMDPPPSQPIQPPRPPSPPPRPQPPAPSRRYGVHFSASSFIQAPLSALLEYSGILLPDPGGARNQAGAGTGEVSIQIVGSGEAGASSEGAEEVIVEEQEGEGNTTRAQSAEATPAASGGEGGRESSSSYQRYDIQQVARWVEQILPFSLLLLVVFIRQHLQGFFVTIWIAAVMFKSNDILRKQTALKVQSFLTAVRALSLKDFHYGSYATNEQVIAAGDMCAICQEKMHVPILLRCKHIFCEDCVSEWFERERTCPLCRALVKPADLRSFGDGSTSLFFQLF</sequence>
<evidence type="ECO:0000256" key="8">
    <source>
        <dbReference type="ARBA" id="ARBA00023136"/>
    </source>
</evidence>
<dbReference type="EMBL" id="BQKI01000095">
    <property type="protein sequence ID" value="GJN37372.1"/>
    <property type="molecule type" value="Genomic_DNA"/>
</dbReference>
<feature type="region of interest" description="Disordered" evidence="10">
    <location>
        <begin position="1"/>
        <end position="114"/>
    </location>
</feature>
<evidence type="ECO:0000256" key="5">
    <source>
        <dbReference type="ARBA" id="ARBA00022786"/>
    </source>
</evidence>
<dbReference type="GO" id="GO:0008270">
    <property type="term" value="F:zinc ion binding"/>
    <property type="evidence" value="ECO:0007669"/>
    <property type="project" value="UniProtKB-KW"/>
</dbReference>
<name>A0AAV5FRJ8_ELECO</name>
<evidence type="ECO:0000256" key="2">
    <source>
        <dbReference type="ARBA" id="ARBA00022692"/>
    </source>
</evidence>
<dbReference type="InterPro" id="IPR013083">
    <property type="entry name" value="Znf_RING/FYVE/PHD"/>
</dbReference>
<keyword evidence="4 9" id="KW-0863">Zinc-finger</keyword>
<gene>
    <name evidence="12" type="primary">gb26314</name>
    <name evidence="12" type="ORF">PR202_gb26314</name>
</gene>
<comment type="caution">
    <text evidence="12">The sequence shown here is derived from an EMBL/GenBank/DDBJ whole genome shotgun (WGS) entry which is preliminary data.</text>
</comment>
<protein>
    <recommendedName>
        <fullName evidence="11">RING-type domain-containing protein</fullName>
    </recommendedName>
</protein>